<gene>
    <name evidence="2" type="ORF">D4739_06130</name>
</gene>
<dbReference type="EMBL" id="QYRP01000002">
    <property type="protein sequence ID" value="RJS45844.1"/>
    <property type="molecule type" value="Genomic_DNA"/>
</dbReference>
<sequence>MAALALCTVMGACGGEAPKKTAAKPSRTPSPAVSVPVFDDDHSMPQPPALEGAVARADILIYDTETLSSSMVKRIEGIDGVFATDVFSMANTPIQGDYYNVAAVDPATYRRFTLAGKQDAIWSRVAAGEMAISSPIAPKVEDEEHFVPVGVGDAAQDVHVGAYVEHPKGIDLVVNEEWGEDLFKVEGNAMLISTLKRSPQSIRKPLEKIVGKDAAIQMLDIASVLGLNPGAPQVAIATSGSVGAAIGIYRYRVVGNQVIPESSWTASHLRTETMPLIGRVTCNTAMLPQLRAALNDVVAQGLSEHVYQTAGCFNARFIAGSTRLSNHAFGMAIDLNSLENGRGIRGQMNPSVVKIFEKWGFAWGGTWKYTDPMHFELVRIVKVG</sequence>
<keyword evidence="3" id="KW-1185">Reference proteome</keyword>
<evidence type="ECO:0000313" key="3">
    <source>
        <dbReference type="Proteomes" id="UP000276542"/>
    </source>
</evidence>
<name>A0A3A5HCV5_9ACTN</name>
<evidence type="ECO:0000259" key="1">
    <source>
        <dbReference type="Pfam" id="PF13539"/>
    </source>
</evidence>
<dbReference type="SUPFAM" id="SSF55166">
    <property type="entry name" value="Hedgehog/DD-peptidase"/>
    <property type="match status" value="1"/>
</dbReference>
<evidence type="ECO:0000313" key="2">
    <source>
        <dbReference type="EMBL" id="RJS45844.1"/>
    </source>
</evidence>
<dbReference type="InterPro" id="IPR039561">
    <property type="entry name" value="Peptidase_M15C"/>
</dbReference>
<dbReference type="AlphaFoldDB" id="A0A3A5HCV5"/>
<comment type="caution">
    <text evidence="2">The sequence shown here is derived from an EMBL/GenBank/DDBJ whole genome shotgun (WGS) entry which is preliminary data.</text>
</comment>
<dbReference type="Gene3D" id="3.30.1380.10">
    <property type="match status" value="1"/>
</dbReference>
<accession>A0A3A5HCV5</accession>
<protein>
    <submittedName>
        <fullName evidence="2">M15 family peptidase</fullName>
    </submittedName>
</protein>
<dbReference type="InterPro" id="IPR009045">
    <property type="entry name" value="Zn_M74/Hedgehog-like"/>
</dbReference>
<feature type="domain" description="Peptidase M15C" evidence="1">
    <location>
        <begin position="320"/>
        <end position="377"/>
    </location>
</feature>
<reference evidence="3" key="1">
    <citation type="submission" date="2018-09" db="EMBL/GenBank/DDBJ databases">
        <authorList>
            <person name="Zhu H."/>
        </authorList>
    </citation>
    <scope>NUCLEOTIDE SEQUENCE [LARGE SCALE GENOMIC DNA]</scope>
    <source>
        <strain evidence="3">K1W22B-1</strain>
    </source>
</reference>
<dbReference type="Proteomes" id="UP000276542">
    <property type="component" value="Unassembled WGS sequence"/>
</dbReference>
<proteinExistence type="predicted"/>
<organism evidence="2 3">
    <name type="scientific">Nocardioides cavernaquae</name>
    <dbReference type="NCBI Taxonomy" id="2321396"/>
    <lineage>
        <taxon>Bacteria</taxon>
        <taxon>Bacillati</taxon>
        <taxon>Actinomycetota</taxon>
        <taxon>Actinomycetes</taxon>
        <taxon>Propionibacteriales</taxon>
        <taxon>Nocardioidaceae</taxon>
        <taxon>Nocardioides</taxon>
    </lineage>
</organism>
<dbReference type="GO" id="GO:0008233">
    <property type="term" value="F:peptidase activity"/>
    <property type="evidence" value="ECO:0007669"/>
    <property type="project" value="InterPro"/>
</dbReference>
<dbReference type="Pfam" id="PF13539">
    <property type="entry name" value="Peptidase_M15_4"/>
    <property type="match status" value="1"/>
</dbReference>